<proteinExistence type="predicted"/>
<evidence type="ECO:0000313" key="3">
    <source>
        <dbReference type="Proteomes" id="UP000616769"/>
    </source>
</evidence>
<dbReference type="OrthoDB" id="296386at2759"/>
<feature type="compositionally biased region" description="Polar residues" evidence="1">
    <location>
        <begin position="94"/>
        <end position="108"/>
    </location>
</feature>
<comment type="caution">
    <text evidence="2">The sequence shown here is derived from an EMBL/GenBank/DDBJ whole genome shotgun (WGS) entry which is preliminary data.</text>
</comment>
<feature type="region of interest" description="Disordered" evidence="1">
    <location>
        <begin position="27"/>
        <end position="108"/>
    </location>
</feature>
<dbReference type="VEuPathDB" id="VectorBase:SSCA004733"/>
<evidence type="ECO:0000313" key="2">
    <source>
        <dbReference type="EMBL" id="KPM11151.1"/>
    </source>
</evidence>
<organism evidence="2 3">
    <name type="scientific">Sarcoptes scabiei</name>
    <name type="common">Itch mite</name>
    <name type="synonym">Acarus scabiei</name>
    <dbReference type="NCBI Taxonomy" id="52283"/>
    <lineage>
        <taxon>Eukaryota</taxon>
        <taxon>Metazoa</taxon>
        <taxon>Ecdysozoa</taxon>
        <taxon>Arthropoda</taxon>
        <taxon>Chelicerata</taxon>
        <taxon>Arachnida</taxon>
        <taxon>Acari</taxon>
        <taxon>Acariformes</taxon>
        <taxon>Sarcoptiformes</taxon>
        <taxon>Astigmata</taxon>
        <taxon>Psoroptidia</taxon>
        <taxon>Sarcoptoidea</taxon>
        <taxon>Sarcoptidae</taxon>
        <taxon>Sarcoptinae</taxon>
        <taxon>Sarcoptes</taxon>
    </lineage>
</organism>
<evidence type="ECO:0000256" key="1">
    <source>
        <dbReference type="SAM" id="MobiDB-lite"/>
    </source>
</evidence>
<protein>
    <submittedName>
        <fullName evidence="2">Uncharacterized protein</fullName>
    </submittedName>
</protein>
<sequence>MNFDLKVLNDGNRRKTETIAVPVTISDIGSPVPRQSLETVIPSTPTITPSPSLSSSASSTARIVKQQFPQRQTSQPQQQPDPLPPTPSPRRAQRSQSQPTNIPKSNSFNGIEIDLDKIVRQLEEQSIYEDAIGHSNFVSPDEPYKDFITPLKRIDFVLVYVKSSTDDSDPLNHESLRRKFEVWFLISIDLFCL</sequence>
<accession>A0A132AJK8</accession>
<dbReference type="Proteomes" id="UP000616769">
    <property type="component" value="Unassembled WGS sequence"/>
</dbReference>
<gene>
    <name evidence="2" type="ORF">QR98_0097190</name>
</gene>
<feature type="compositionally biased region" description="Pro residues" evidence="1">
    <location>
        <begin position="79"/>
        <end position="88"/>
    </location>
</feature>
<name>A0A132AJK8_SARSC</name>
<dbReference type="AlphaFoldDB" id="A0A132AJK8"/>
<feature type="compositionally biased region" description="Low complexity" evidence="1">
    <location>
        <begin position="41"/>
        <end position="78"/>
    </location>
</feature>
<reference evidence="2 3" key="1">
    <citation type="journal article" date="2015" name="Parasit. Vectors">
        <title>Draft genome of the scabies mite.</title>
        <authorList>
            <person name="Rider S.D.Jr."/>
            <person name="Morgan M.S."/>
            <person name="Arlian L.G."/>
        </authorList>
    </citation>
    <scope>NUCLEOTIDE SEQUENCE [LARGE SCALE GENOMIC DNA]</scope>
    <source>
        <strain evidence="2">Arlian Lab</strain>
    </source>
</reference>
<dbReference type="EMBL" id="JXLN01016561">
    <property type="protein sequence ID" value="KPM11151.1"/>
    <property type="molecule type" value="Genomic_DNA"/>
</dbReference>